<keyword evidence="4" id="KW-1185">Reference proteome</keyword>
<dbReference type="SUPFAM" id="SSF46785">
    <property type="entry name" value="Winged helix' DNA-binding domain"/>
    <property type="match status" value="1"/>
</dbReference>
<dbReference type="Pfam" id="PF03551">
    <property type="entry name" value="PadR"/>
    <property type="match status" value="1"/>
</dbReference>
<dbReference type="EMBL" id="CP045725">
    <property type="protein sequence ID" value="QGF23190.1"/>
    <property type="molecule type" value="Genomic_DNA"/>
</dbReference>
<dbReference type="AlphaFoldDB" id="A0A5Q2F8A1"/>
<reference evidence="3 4" key="1">
    <citation type="submission" date="2019-10" db="EMBL/GenBank/DDBJ databases">
        <title>Genomic analysis of Raineyella sp. CBA3103.</title>
        <authorList>
            <person name="Roh S.W."/>
        </authorList>
    </citation>
    <scope>NUCLEOTIDE SEQUENCE [LARGE SCALE GENOMIC DNA]</scope>
    <source>
        <strain evidence="3 4">CBA3103</strain>
    </source>
</reference>
<dbReference type="InterPro" id="IPR036388">
    <property type="entry name" value="WH-like_DNA-bd_sf"/>
</dbReference>
<feature type="compositionally biased region" description="Low complexity" evidence="1">
    <location>
        <begin position="198"/>
        <end position="213"/>
    </location>
</feature>
<proteinExistence type="predicted"/>
<evidence type="ECO:0000259" key="2">
    <source>
        <dbReference type="Pfam" id="PF03551"/>
    </source>
</evidence>
<accession>A0A5Q2F8A1</accession>
<dbReference type="KEGG" id="rain:Rai3103_05395"/>
<organism evidence="3 4">
    <name type="scientific">Raineyella fluvialis</name>
    <dbReference type="NCBI Taxonomy" id="2662261"/>
    <lineage>
        <taxon>Bacteria</taxon>
        <taxon>Bacillati</taxon>
        <taxon>Actinomycetota</taxon>
        <taxon>Actinomycetes</taxon>
        <taxon>Propionibacteriales</taxon>
        <taxon>Propionibacteriaceae</taxon>
        <taxon>Raineyella</taxon>
    </lineage>
</organism>
<feature type="region of interest" description="Disordered" evidence="1">
    <location>
        <begin position="181"/>
        <end position="220"/>
    </location>
</feature>
<dbReference type="PANTHER" id="PTHR33169">
    <property type="entry name" value="PADR-FAMILY TRANSCRIPTIONAL REGULATOR"/>
    <property type="match status" value="1"/>
</dbReference>
<dbReference type="RefSeq" id="WP_153571717.1">
    <property type="nucleotide sequence ID" value="NZ_CP045725.1"/>
</dbReference>
<evidence type="ECO:0000256" key="1">
    <source>
        <dbReference type="SAM" id="MobiDB-lite"/>
    </source>
</evidence>
<evidence type="ECO:0000313" key="4">
    <source>
        <dbReference type="Proteomes" id="UP000386847"/>
    </source>
</evidence>
<evidence type="ECO:0000313" key="3">
    <source>
        <dbReference type="EMBL" id="QGF23190.1"/>
    </source>
</evidence>
<dbReference type="Gene3D" id="1.10.10.10">
    <property type="entry name" value="Winged helix-like DNA-binding domain superfamily/Winged helix DNA-binding domain"/>
    <property type="match status" value="1"/>
</dbReference>
<gene>
    <name evidence="3" type="ORF">Rai3103_05395</name>
</gene>
<sequence length="220" mass="24529">MALTPLQLSALAILHEGPSHPYEVYQLMLQRREDRVVKVRPGTLYHAIGRLADEGLLTSCGTDRCGNRPERTTYRITEAGRSALRATVDEWVSRPVYEYPRFPCAIAELHELPAEEAVALLTVRAERLEAEHALLTKALAYVGARGLPERFVLDLDYQATVLVAETRWLRTLAGRIGDGSLSWDSPAPDRGPGDLPDRPLSSSPYYDPSLYGPHELEEKP</sequence>
<dbReference type="InterPro" id="IPR005149">
    <property type="entry name" value="Tscrpt_reg_PadR_N"/>
</dbReference>
<dbReference type="PANTHER" id="PTHR33169:SF14">
    <property type="entry name" value="TRANSCRIPTIONAL REGULATOR RV3488"/>
    <property type="match status" value="1"/>
</dbReference>
<dbReference type="InterPro" id="IPR052509">
    <property type="entry name" value="Metal_resp_DNA-bind_regulator"/>
</dbReference>
<protein>
    <submittedName>
        <fullName evidence="3">PadR family transcriptional regulator</fullName>
    </submittedName>
</protein>
<dbReference type="Proteomes" id="UP000386847">
    <property type="component" value="Chromosome"/>
</dbReference>
<feature type="domain" description="Transcription regulator PadR N-terminal" evidence="2">
    <location>
        <begin position="11"/>
        <end position="85"/>
    </location>
</feature>
<name>A0A5Q2F8A1_9ACTN</name>
<dbReference type="InterPro" id="IPR036390">
    <property type="entry name" value="WH_DNA-bd_sf"/>
</dbReference>